<feature type="chain" id="PRO_5017648191" description="DUF3347 domain-containing protein" evidence="1">
    <location>
        <begin position="25"/>
        <end position="125"/>
    </location>
</feature>
<keyword evidence="3" id="KW-1185">Reference proteome</keyword>
<evidence type="ECO:0000313" key="2">
    <source>
        <dbReference type="EMBL" id="REC41739.1"/>
    </source>
</evidence>
<accession>A0A3D9AK97</accession>
<evidence type="ECO:0000313" key="3">
    <source>
        <dbReference type="Proteomes" id="UP000256257"/>
    </source>
</evidence>
<feature type="signal peptide" evidence="1">
    <location>
        <begin position="1"/>
        <end position="24"/>
    </location>
</feature>
<dbReference type="RefSeq" id="WP_115930274.1">
    <property type="nucleotide sequence ID" value="NZ_QNVV01000035.1"/>
</dbReference>
<comment type="caution">
    <text evidence="2">The sequence shown here is derived from an EMBL/GenBank/DDBJ whole genome shotgun (WGS) entry which is preliminary data.</text>
</comment>
<proteinExistence type="predicted"/>
<sequence>MKKAFLLLSIPLVAMISCTNESIATNTTTTPVSKQEAVQKFNKAMKEVVIEKEPANAKRTSSMELSDYKKNKLLPAAKELISSTGISMKEIEKQTGGDKEKVLTWAVQVYGEYNKQINQNYQSEN</sequence>
<reference evidence="2 3" key="1">
    <citation type="submission" date="2018-06" db="EMBL/GenBank/DDBJ databases">
        <title>Novel Chryseobacterium species.</title>
        <authorList>
            <person name="Newman J."/>
            <person name="Hugo C."/>
            <person name="Oosthuizen L."/>
            <person name="Charimba G."/>
        </authorList>
    </citation>
    <scope>NUCLEOTIDE SEQUENCE [LARGE SCALE GENOMIC DNA]</scope>
    <source>
        <strain evidence="2 3">7_F195</strain>
    </source>
</reference>
<name>A0A3D9AK97_9FLAO</name>
<dbReference type="AlphaFoldDB" id="A0A3D9AK97"/>
<evidence type="ECO:0000256" key="1">
    <source>
        <dbReference type="SAM" id="SignalP"/>
    </source>
</evidence>
<evidence type="ECO:0008006" key="4">
    <source>
        <dbReference type="Google" id="ProtNLM"/>
    </source>
</evidence>
<organism evidence="2 3">
    <name type="scientific">Chryseobacterium pennipullorum</name>
    <dbReference type="NCBI Taxonomy" id="2258963"/>
    <lineage>
        <taxon>Bacteria</taxon>
        <taxon>Pseudomonadati</taxon>
        <taxon>Bacteroidota</taxon>
        <taxon>Flavobacteriia</taxon>
        <taxon>Flavobacteriales</taxon>
        <taxon>Weeksellaceae</taxon>
        <taxon>Chryseobacterium group</taxon>
        <taxon>Chryseobacterium</taxon>
    </lineage>
</organism>
<dbReference type="OrthoDB" id="1256992at2"/>
<dbReference type="Proteomes" id="UP000256257">
    <property type="component" value="Unassembled WGS sequence"/>
</dbReference>
<keyword evidence="1" id="KW-0732">Signal</keyword>
<dbReference type="PROSITE" id="PS51257">
    <property type="entry name" value="PROKAR_LIPOPROTEIN"/>
    <property type="match status" value="1"/>
</dbReference>
<protein>
    <recommendedName>
        <fullName evidence="4">DUF3347 domain-containing protein</fullName>
    </recommendedName>
</protein>
<gene>
    <name evidence="2" type="ORF">DRF67_21095</name>
</gene>
<dbReference type="EMBL" id="QNVV01000035">
    <property type="protein sequence ID" value="REC41739.1"/>
    <property type="molecule type" value="Genomic_DNA"/>
</dbReference>